<feature type="compositionally biased region" description="Gly residues" evidence="2">
    <location>
        <begin position="195"/>
        <end position="210"/>
    </location>
</feature>
<protein>
    <recommendedName>
        <fullName evidence="3">Legume lectin domain-containing protein</fullName>
    </recommendedName>
</protein>
<evidence type="ECO:0000256" key="2">
    <source>
        <dbReference type="SAM" id="MobiDB-lite"/>
    </source>
</evidence>
<dbReference type="SUPFAM" id="SSF49899">
    <property type="entry name" value="Concanavalin A-like lectins/glucanases"/>
    <property type="match status" value="1"/>
</dbReference>
<reference evidence="4 5" key="1">
    <citation type="submission" date="2019-11" db="EMBL/GenBank/DDBJ databases">
        <title>Whole genome sequence of Oryza granulata.</title>
        <authorList>
            <person name="Li W."/>
        </authorList>
    </citation>
    <scope>NUCLEOTIDE SEQUENCE [LARGE SCALE GENOMIC DNA]</scope>
    <source>
        <strain evidence="5">cv. Menghai</strain>
        <tissue evidence="4">Leaf</tissue>
    </source>
</reference>
<dbReference type="InterPro" id="IPR013320">
    <property type="entry name" value="ConA-like_dom_sf"/>
</dbReference>
<dbReference type="Pfam" id="PF00139">
    <property type="entry name" value="Lectin_legB"/>
    <property type="match status" value="1"/>
</dbReference>
<sequence length="230" mass="25140">MSMWGWILGVRSPPPSPTSTAPAPAVELASGRTVNTWIEYSAKDTFHGDVRLLCPPEPVFSAPRDLEEYVKDEAFVGLSAMTQGTMEMHTVEWRTCYTRRFPPARTCYRGLIWSQGEEEEEGAGGRGEMEKEATVGSGRRLRSTSHPQGPRRSGFTLRGPPPISAASTPMDPMAPILSSDHARSRRHHPRSIRDGGAGGRQEGEEAGSGGCSADEANERRATQRFVLLDC</sequence>
<organism evidence="4 5">
    <name type="scientific">Oryza meyeriana var. granulata</name>
    <dbReference type="NCBI Taxonomy" id="110450"/>
    <lineage>
        <taxon>Eukaryota</taxon>
        <taxon>Viridiplantae</taxon>
        <taxon>Streptophyta</taxon>
        <taxon>Embryophyta</taxon>
        <taxon>Tracheophyta</taxon>
        <taxon>Spermatophyta</taxon>
        <taxon>Magnoliopsida</taxon>
        <taxon>Liliopsida</taxon>
        <taxon>Poales</taxon>
        <taxon>Poaceae</taxon>
        <taxon>BOP clade</taxon>
        <taxon>Oryzoideae</taxon>
        <taxon>Oryzeae</taxon>
        <taxon>Oryzinae</taxon>
        <taxon>Oryza</taxon>
        <taxon>Oryza meyeriana</taxon>
    </lineage>
</organism>
<feature type="domain" description="Legume lectin" evidence="3">
    <location>
        <begin position="23"/>
        <end position="93"/>
    </location>
</feature>
<feature type="region of interest" description="Disordered" evidence="2">
    <location>
        <begin position="117"/>
        <end position="230"/>
    </location>
</feature>
<proteinExistence type="predicted"/>
<dbReference type="AlphaFoldDB" id="A0A6G1EN68"/>
<comment type="caution">
    <text evidence="4">The sequence shown here is derived from an EMBL/GenBank/DDBJ whole genome shotgun (WGS) entry which is preliminary data.</text>
</comment>
<keyword evidence="5" id="KW-1185">Reference proteome</keyword>
<keyword evidence="1" id="KW-0430">Lectin</keyword>
<dbReference type="OrthoDB" id="2019747at2759"/>
<gene>
    <name evidence="4" type="ORF">E2562_021789</name>
</gene>
<evidence type="ECO:0000256" key="1">
    <source>
        <dbReference type="ARBA" id="ARBA00022734"/>
    </source>
</evidence>
<dbReference type="Gene3D" id="2.60.120.200">
    <property type="match status" value="1"/>
</dbReference>
<dbReference type="EMBL" id="SPHZ02000003">
    <property type="protein sequence ID" value="KAF0926073.1"/>
    <property type="molecule type" value="Genomic_DNA"/>
</dbReference>
<name>A0A6G1EN68_9ORYZ</name>
<dbReference type="Proteomes" id="UP000479710">
    <property type="component" value="Unassembled WGS sequence"/>
</dbReference>
<dbReference type="InterPro" id="IPR001220">
    <property type="entry name" value="Legume_lectin_dom"/>
</dbReference>
<evidence type="ECO:0000313" key="4">
    <source>
        <dbReference type="EMBL" id="KAF0926073.1"/>
    </source>
</evidence>
<evidence type="ECO:0000259" key="3">
    <source>
        <dbReference type="Pfam" id="PF00139"/>
    </source>
</evidence>
<dbReference type="GO" id="GO:0030246">
    <property type="term" value="F:carbohydrate binding"/>
    <property type="evidence" value="ECO:0007669"/>
    <property type="project" value="UniProtKB-KW"/>
</dbReference>
<accession>A0A6G1EN68</accession>
<evidence type="ECO:0000313" key="5">
    <source>
        <dbReference type="Proteomes" id="UP000479710"/>
    </source>
</evidence>